<comment type="similarity">
    <text evidence="1">Belongs to the plant acyltransferase family.</text>
</comment>
<reference evidence="5" key="3">
    <citation type="journal article" date="2017" name="Nature">
        <title>Genome sequence of the progenitor of the wheat D genome Aegilops tauschii.</title>
        <authorList>
            <person name="Luo M.C."/>
            <person name="Gu Y.Q."/>
            <person name="Puiu D."/>
            <person name="Wang H."/>
            <person name="Twardziok S.O."/>
            <person name="Deal K.R."/>
            <person name="Huo N."/>
            <person name="Zhu T."/>
            <person name="Wang L."/>
            <person name="Wang Y."/>
            <person name="McGuire P.E."/>
            <person name="Liu S."/>
            <person name="Long H."/>
            <person name="Ramasamy R.K."/>
            <person name="Rodriguez J.C."/>
            <person name="Van S.L."/>
            <person name="Yuan L."/>
            <person name="Wang Z."/>
            <person name="Xia Z."/>
            <person name="Xiao L."/>
            <person name="Anderson O.D."/>
            <person name="Ouyang S."/>
            <person name="Liang Y."/>
            <person name="Zimin A.V."/>
            <person name="Pertea G."/>
            <person name="Qi P."/>
            <person name="Bennetzen J.L."/>
            <person name="Dai X."/>
            <person name="Dawson M.W."/>
            <person name="Muller H.G."/>
            <person name="Kugler K."/>
            <person name="Rivarola-Duarte L."/>
            <person name="Spannagl M."/>
            <person name="Mayer K.F.X."/>
            <person name="Lu F.H."/>
            <person name="Bevan M.W."/>
            <person name="Leroy P."/>
            <person name="Li P."/>
            <person name="You F.M."/>
            <person name="Sun Q."/>
            <person name="Liu Z."/>
            <person name="Lyons E."/>
            <person name="Wicker T."/>
            <person name="Salzberg S.L."/>
            <person name="Devos K.M."/>
            <person name="Dvorak J."/>
        </authorList>
    </citation>
    <scope>NUCLEOTIDE SEQUENCE [LARGE SCALE GENOMIC DNA]</scope>
    <source>
        <strain evidence="5">cv. AL8/78</strain>
    </source>
</reference>
<dbReference type="EnsemblPlants" id="AET6Gv20825900.1">
    <property type="protein sequence ID" value="AET6Gv20825900.1"/>
    <property type="gene ID" value="AET6Gv20825900"/>
</dbReference>
<dbReference type="PANTHER" id="PTHR31642">
    <property type="entry name" value="TRICHOTHECENE 3-O-ACETYLTRANSFERASE"/>
    <property type="match status" value="1"/>
</dbReference>
<dbReference type="PANTHER" id="PTHR31642:SF301">
    <property type="match status" value="1"/>
</dbReference>
<dbReference type="Gene3D" id="3.30.559.10">
    <property type="entry name" value="Chloramphenicol acetyltransferase-like domain"/>
    <property type="match status" value="1"/>
</dbReference>
<keyword evidence="6" id="KW-1185">Reference proteome</keyword>
<evidence type="ECO:0000256" key="3">
    <source>
        <dbReference type="ARBA" id="ARBA00023315"/>
    </source>
</evidence>
<reference evidence="5" key="5">
    <citation type="journal article" date="2021" name="G3 (Bethesda)">
        <title>Aegilops tauschii genome assembly Aet v5.0 features greater sequence contiguity and improved annotation.</title>
        <authorList>
            <person name="Wang L."/>
            <person name="Zhu T."/>
            <person name="Rodriguez J.C."/>
            <person name="Deal K.R."/>
            <person name="Dubcovsky J."/>
            <person name="McGuire P.E."/>
            <person name="Lux T."/>
            <person name="Spannagl M."/>
            <person name="Mayer K.F.X."/>
            <person name="Baldrich P."/>
            <person name="Meyers B.C."/>
            <person name="Huo N."/>
            <person name="Gu Y.Q."/>
            <person name="Zhou H."/>
            <person name="Devos K.M."/>
            <person name="Bennetzen J.L."/>
            <person name="Unver T."/>
            <person name="Budak H."/>
            <person name="Gulick P.J."/>
            <person name="Galiba G."/>
            <person name="Kalapos B."/>
            <person name="Nelson D.R."/>
            <person name="Li P."/>
            <person name="You F.M."/>
            <person name="Luo M.C."/>
            <person name="Dvorak J."/>
        </authorList>
    </citation>
    <scope>NUCLEOTIDE SEQUENCE [LARGE SCALE GENOMIC DNA]</scope>
    <source>
        <strain evidence="5">cv. AL8/78</strain>
    </source>
</reference>
<dbReference type="InterPro" id="IPR023213">
    <property type="entry name" value="CAT-like_dom_sf"/>
</dbReference>
<dbReference type="Proteomes" id="UP000015105">
    <property type="component" value="Chromosome 6D"/>
</dbReference>
<reference evidence="6" key="1">
    <citation type="journal article" date="2014" name="Science">
        <title>Ancient hybridizations among the ancestral genomes of bread wheat.</title>
        <authorList>
            <consortium name="International Wheat Genome Sequencing Consortium,"/>
            <person name="Marcussen T."/>
            <person name="Sandve S.R."/>
            <person name="Heier L."/>
            <person name="Spannagl M."/>
            <person name="Pfeifer M."/>
            <person name="Jakobsen K.S."/>
            <person name="Wulff B.B."/>
            <person name="Steuernagel B."/>
            <person name="Mayer K.F."/>
            <person name="Olsen O.A."/>
        </authorList>
    </citation>
    <scope>NUCLEOTIDE SEQUENCE [LARGE SCALE GENOMIC DNA]</scope>
    <source>
        <strain evidence="6">cv. AL8/78</strain>
    </source>
</reference>
<keyword evidence="2" id="KW-0808">Transferase</keyword>
<organism evidence="5 6">
    <name type="scientific">Aegilops tauschii subsp. strangulata</name>
    <name type="common">Goatgrass</name>
    <dbReference type="NCBI Taxonomy" id="200361"/>
    <lineage>
        <taxon>Eukaryota</taxon>
        <taxon>Viridiplantae</taxon>
        <taxon>Streptophyta</taxon>
        <taxon>Embryophyta</taxon>
        <taxon>Tracheophyta</taxon>
        <taxon>Spermatophyta</taxon>
        <taxon>Magnoliopsida</taxon>
        <taxon>Liliopsida</taxon>
        <taxon>Poales</taxon>
        <taxon>Poaceae</taxon>
        <taxon>BOP clade</taxon>
        <taxon>Pooideae</taxon>
        <taxon>Triticodae</taxon>
        <taxon>Triticeae</taxon>
        <taxon>Triticinae</taxon>
        <taxon>Aegilops</taxon>
    </lineage>
</organism>
<dbReference type="GO" id="GO:0016747">
    <property type="term" value="F:acyltransferase activity, transferring groups other than amino-acyl groups"/>
    <property type="evidence" value="ECO:0007669"/>
    <property type="project" value="TreeGrafter"/>
</dbReference>
<reference evidence="6" key="2">
    <citation type="journal article" date="2017" name="Nat. Plants">
        <title>The Aegilops tauschii genome reveals multiple impacts of transposons.</title>
        <authorList>
            <person name="Zhao G."/>
            <person name="Zou C."/>
            <person name="Li K."/>
            <person name="Wang K."/>
            <person name="Li T."/>
            <person name="Gao L."/>
            <person name="Zhang X."/>
            <person name="Wang H."/>
            <person name="Yang Z."/>
            <person name="Liu X."/>
            <person name="Jiang W."/>
            <person name="Mao L."/>
            <person name="Kong X."/>
            <person name="Jiao Y."/>
            <person name="Jia J."/>
        </authorList>
    </citation>
    <scope>NUCLEOTIDE SEQUENCE [LARGE SCALE GENOMIC DNA]</scope>
    <source>
        <strain evidence="6">cv. AL8/78</strain>
    </source>
</reference>
<dbReference type="AlphaFoldDB" id="A0A453PQJ3"/>
<name>A0A453PQJ3_AEGTS</name>
<dbReference type="Pfam" id="PF02458">
    <property type="entry name" value="Transferase"/>
    <property type="match status" value="1"/>
</dbReference>
<accession>A0A453PQJ3</accession>
<evidence type="ECO:0000313" key="5">
    <source>
        <dbReference type="EnsemblPlants" id="AET6Gv20825900.1"/>
    </source>
</evidence>
<sequence>RGQQEYTYTPSTSHLDETTNDLSRMACVEEAKVMESCMVEEVKVVECSMVTPSEEMPRHGLWLSPPDLMMVNRGHTPTIYFYRAASGDDFFDVAKLKAAMAKALVPFYPLAGRLGVDGNGRPEIDCTGRGARFVVAPQGLQRPPAVAGADEALRPQGHRRCHARRPGDLLQVRWGGPRHGAAPRRHRRPKRVPLLPDVVRLLERRGWGWRWSSRGGAGAAMPRPHPPPRTLPATRRQPRLSLRVLVPQERPKHTRIGAIWACRQREFCSFQRPGRRSEACLRWREHILHPQCPRVALHVRRPAAADGRRDAAQLPG</sequence>
<dbReference type="InterPro" id="IPR050317">
    <property type="entry name" value="Plant_Fungal_Acyltransferase"/>
</dbReference>
<keyword evidence="3" id="KW-0012">Acyltransferase</keyword>
<evidence type="ECO:0000256" key="4">
    <source>
        <dbReference type="SAM" id="MobiDB-lite"/>
    </source>
</evidence>
<dbReference type="Gramene" id="AET6Gv20825900.1">
    <property type="protein sequence ID" value="AET6Gv20825900.1"/>
    <property type="gene ID" value="AET6Gv20825900"/>
</dbReference>
<evidence type="ECO:0000256" key="1">
    <source>
        <dbReference type="ARBA" id="ARBA00009861"/>
    </source>
</evidence>
<reference evidence="5" key="4">
    <citation type="submission" date="2019-03" db="UniProtKB">
        <authorList>
            <consortium name="EnsemblPlants"/>
        </authorList>
    </citation>
    <scope>IDENTIFICATION</scope>
</reference>
<feature type="region of interest" description="Disordered" evidence="4">
    <location>
        <begin position="214"/>
        <end position="234"/>
    </location>
</feature>
<protein>
    <submittedName>
        <fullName evidence="5">Uncharacterized protein</fullName>
    </submittedName>
</protein>
<proteinExistence type="inferred from homology"/>
<evidence type="ECO:0000256" key="2">
    <source>
        <dbReference type="ARBA" id="ARBA00022679"/>
    </source>
</evidence>
<dbReference type="STRING" id="200361.A0A453PQJ3"/>
<evidence type="ECO:0000313" key="6">
    <source>
        <dbReference type="Proteomes" id="UP000015105"/>
    </source>
</evidence>